<dbReference type="InterPro" id="IPR054470">
    <property type="entry name" value="FIMAH_dom"/>
</dbReference>
<dbReference type="RefSeq" id="WP_338690276.1">
    <property type="nucleotide sequence ID" value="NZ_AP024702.1"/>
</dbReference>
<name>A0ABN6H2H5_9BACT</name>
<dbReference type="InterPro" id="IPR022409">
    <property type="entry name" value="PKD/Chitinase_dom"/>
</dbReference>
<dbReference type="CDD" id="cd00146">
    <property type="entry name" value="PKD"/>
    <property type="match status" value="1"/>
</dbReference>
<dbReference type="Proteomes" id="UP001374893">
    <property type="component" value="Chromosome"/>
</dbReference>
<dbReference type="EMBL" id="AP024702">
    <property type="protein sequence ID" value="BCX47850.1"/>
    <property type="molecule type" value="Genomic_DNA"/>
</dbReference>
<evidence type="ECO:0000256" key="1">
    <source>
        <dbReference type="ARBA" id="ARBA00022737"/>
    </source>
</evidence>
<accession>A0ABN6H2H5</accession>
<dbReference type="SUPFAM" id="SSF48239">
    <property type="entry name" value="Terpenoid cyclases/Protein prenyltransferases"/>
    <property type="match status" value="1"/>
</dbReference>
<gene>
    <name evidence="5" type="ORF">HAHE_17580</name>
</gene>
<feature type="signal peptide" evidence="2">
    <location>
        <begin position="1"/>
        <end position="21"/>
    </location>
</feature>
<dbReference type="SMART" id="SM00089">
    <property type="entry name" value="PKD"/>
    <property type="match status" value="4"/>
</dbReference>
<dbReference type="InterPro" id="IPR000601">
    <property type="entry name" value="PKD_dom"/>
</dbReference>
<protein>
    <submittedName>
        <fullName evidence="5">vonWillebr and factor type A domain-containing protein</fullName>
    </submittedName>
</protein>
<dbReference type="PROSITE" id="PS50093">
    <property type="entry name" value="PKD"/>
    <property type="match status" value="1"/>
</dbReference>
<feature type="chain" id="PRO_5047082462" evidence="2">
    <location>
        <begin position="22"/>
        <end position="1231"/>
    </location>
</feature>
<feature type="domain" description="HYR" evidence="4">
    <location>
        <begin position="972"/>
        <end position="1052"/>
    </location>
</feature>
<dbReference type="SUPFAM" id="SSF49299">
    <property type="entry name" value="PKD domain"/>
    <property type="match status" value="2"/>
</dbReference>
<evidence type="ECO:0000259" key="3">
    <source>
        <dbReference type="PROSITE" id="PS50093"/>
    </source>
</evidence>
<keyword evidence="1" id="KW-0677">Repeat</keyword>
<dbReference type="Pfam" id="PF16403">
    <property type="entry name" value="Bact_surface_Ig-like"/>
    <property type="match status" value="1"/>
</dbReference>
<evidence type="ECO:0000259" key="4">
    <source>
        <dbReference type="PROSITE" id="PS50825"/>
    </source>
</evidence>
<dbReference type="Pfam" id="PF02494">
    <property type="entry name" value="HYR"/>
    <property type="match status" value="1"/>
</dbReference>
<evidence type="ECO:0000256" key="2">
    <source>
        <dbReference type="SAM" id="SignalP"/>
    </source>
</evidence>
<evidence type="ECO:0000313" key="5">
    <source>
        <dbReference type="EMBL" id="BCX47850.1"/>
    </source>
</evidence>
<keyword evidence="2" id="KW-0732">Signal</keyword>
<dbReference type="InterPro" id="IPR003410">
    <property type="entry name" value="HYR_dom"/>
</dbReference>
<dbReference type="Gene3D" id="2.60.40.10">
    <property type="entry name" value="Immunoglobulins"/>
    <property type="match status" value="5"/>
</dbReference>
<evidence type="ECO:0000313" key="6">
    <source>
        <dbReference type="Proteomes" id="UP001374893"/>
    </source>
</evidence>
<dbReference type="InterPro" id="IPR035986">
    <property type="entry name" value="PKD_dom_sf"/>
</dbReference>
<dbReference type="InterPro" id="IPR008930">
    <property type="entry name" value="Terpenoid_cyclase/PrenylTrfase"/>
</dbReference>
<dbReference type="PANTHER" id="PTHR24273:SF32">
    <property type="entry name" value="HYALIN"/>
    <property type="match status" value="1"/>
</dbReference>
<proteinExistence type="predicted"/>
<dbReference type="Pfam" id="PF22888">
    <property type="entry name" value="FIMAH"/>
    <property type="match status" value="1"/>
</dbReference>
<sequence>MRFARILVAAAALLLPATALAQLQVSVMPSYSQNTSYANAEINQPIQVWGRAWGGTPPYTYSLSFGDGTPDAGGAVGNPDDIGAAHSYTTAGLKTFTLTVTDAASASVSRSGTIRVFGSPTKDQLVNMAIEKGLRFLYLNQHPAGPDQCLWQGSNNNSTRNEYTVGSTGAAVLAFEENGHLPGNDPVQDIYAPTVDCGLNWLTNFATTYPISVQTAGDPDSNGNGVGVYFWAGGHETYSNCLAGLALIASETSAADAQARTIPAGPLAGTSYYDAIQDFLDLLAFSQTDGGTSGGWVYSIRTSNSGGNDGSAMQWPALVSRAAEDLWGLSTPAWVKERNAGAYRTLQNASGGVGYRSNVQWLNAVKTGGALVALQVAGYDTSDPDVQQGINYIGSVWANDSGSGTFFNNGGTFGQWYGMYGVKKGLQLQGVSTLNTSAGPRDWQSDYDCWLLGDASGLDPSASPSRRNTNSMFGQLANGSWLSTTQWPGTSVSDAEIATAHGVLILTRSVTVALPVAVIADCGEVSTKPGQRAFQMDGTGSFHSDPDLSIQEYRWDFDASDGVDFDNPDAVGAIVTNPGYSVVGNYTISLQVRDNSDPQRVGQTSEVCAAVDTDIAPIAVAIPAGRPSYNCRVGEEITLDGSESFDPDGDEITLFEWDLDGDGQFDDATGQTPTFSCDTEGAVAVRLRVTALGKTGVSQEVILVASPNDLAVASLSASDIDPGVSADVTVGISNDPASGNGFTDVLVRFYNGNPLTGGAQLGGNYLVDIPAGATVSLTADDLPLGGTELVWVYIDANLQVPEYEEDNNIDAVNVTNQPPIAVAQDLIVPANANCEGIASASDFDGGSSDPDGDPLTLSIAPAGPYPLGVTPVTLTVTDPLGESDTDTATITVVDATPPVLTLNGAADVTLECGVDSYTELGAGVTDNCDAGVSVVIGGDAVADTPGVYVVTYDATDASGNAATQLVRTVTVVDTTPPVITCPGDMEVPTLGPLGVVVNFSVTATDACDPAPVIVCTPASGTVFPVGETLVTCTAIDAAGLEDTCTFTVKVLSAEELLCALIECVEQMDIHHGIKNALLAKLRNSKSSLRRGRMNAAINQLEAFMSHVESQRGKKLTDEQADHLLAKAAVVHAAMTGVPYGDPYLATIDLPPGFQMYLGAGVVQGKLMIYPEQVEGLGGSSTLLQLVWNGLGVLESAEDPSGPWEEVEIADPPYWHAVTPEEPVKFFRVNQP</sequence>
<organism evidence="5 6">
    <name type="scientific">Haloferula helveola</name>
    <dbReference type="NCBI Taxonomy" id="490095"/>
    <lineage>
        <taxon>Bacteria</taxon>
        <taxon>Pseudomonadati</taxon>
        <taxon>Verrucomicrobiota</taxon>
        <taxon>Verrucomicrobiia</taxon>
        <taxon>Verrucomicrobiales</taxon>
        <taxon>Verrucomicrobiaceae</taxon>
        <taxon>Haloferula</taxon>
    </lineage>
</organism>
<keyword evidence="6" id="KW-1185">Reference proteome</keyword>
<dbReference type="InterPro" id="IPR032179">
    <property type="entry name" value="Cry22Aa_Ig-like"/>
</dbReference>
<dbReference type="PANTHER" id="PTHR24273">
    <property type="entry name" value="FI04643P-RELATED"/>
    <property type="match status" value="1"/>
</dbReference>
<reference evidence="5 6" key="1">
    <citation type="submission" date="2021-06" db="EMBL/GenBank/DDBJ databases">
        <title>Complete genome of Haloferula helveola possessing various polysaccharide degrading enzymes.</title>
        <authorList>
            <person name="Takami H."/>
            <person name="Huang C."/>
            <person name="Hamasaki K."/>
        </authorList>
    </citation>
    <scope>NUCLEOTIDE SEQUENCE [LARGE SCALE GENOMIC DNA]</scope>
    <source>
        <strain evidence="5 6">CN-1</strain>
    </source>
</reference>
<dbReference type="InterPro" id="IPR013783">
    <property type="entry name" value="Ig-like_fold"/>
</dbReference>
<dbReference type="PROSITE" id="PS50825">
    <property type="entry name" value="HYR"/>
    <property type="match status" value="1"/>
</dbReference>
<feature type="domain" description="PKD" evidence="3">
    <location>
        <begin position="55"/>
        <end position="116"/>
    </location>
</feature>